<dbReference type="Proteomes" id="UP001603978">
    <property type="component" value="Unassembled WGS sequence"/>
</dbReference>
<keyword evidence="3" id="KW-1185">Reference proteome</keyword>
<reference evidence="2 3" key="1">
    <citation type="submission" date="2024-10" db="EMBL/GenBank/DDBJ databases">
        <authorList>
            <person name="Topkara A.R."/>
            <person name="Saygin H."/>
        </authorList>
    </citation>
    <scope>NUCLEOTIDE SEQUENCE [LARGE SCALE GENOMIC DNA]</scope>
    <source>
        <strain evidence="2 3">M3C6</strain>
    </source>
</reference>
<dbReference type="Pfam" id="PF01814">
    <property type="entry name" value="Hemerythrin"/>
    <property type="match status" value="1"/>
</dbReference>
<organism evidence="2 3">
    <name type="scientific">Nonomuraea marmarensis</name>
    <dbReference type="NCBI Taxonomy" id="3351344"/>
    <lineage>
        <taxon>Bacteria</taxon>
        <taxon>Bacillati</taxon>
        <taxon>Actinomycetota</taxon>
        <taxon>Actinomycetes</taxon>
        <taxon>Streptosporangiales</taxon>
        <taxon>Streptosporangiaceae</taxon>
        <taxon>Nonomuraea</taxon>
    </lineage>
</organism>
<gene>
    <name evidence="2" type="ORF">ACFLIM_41520</name>
</gene>
<dbReference type="InterPro" id="IPR012312">
    <property type="entry name" value="Hemerythrin-like"/>
</dbReference>
<dbReference type="CDD" id="cd12108">
    <property type="entry name" value="Hr-like"/>
    <property type="match status" value="1"/>
</dbReference>
<evidence type="ECO:0000313" key="2">
    <source>
        <dbReference type="EMBL" id="MFG1709682.1"/>
    </source>
</evidence>
<evidence type="ECO:0000259" key="1">
    <source>
        <dbReference type="Pfam" id="PF01814"/>
    </source>
</evidence>
<name>A0ABW7AQJ6_9ACTN</name>
<feature type="domain" description="Hemerythrin-like" evidence="1">
    <location>
        <begin position="17"/>
        <end position="136"/>
    </location>
</feature>
<proteinExistence type="predicted"/>
<sequence>MGADTAQADTRMMGIVHRALQRDLERTRAVLTAEPYPRGRRRRALGEHVGWMMDFLHEHHQGEDDRLWPLVRERNPAAAPLLDSLEADHRQIAPAIKALTAVGQRYAGTTTDQERTALVAALDALTQVLVPHLDREVAEGMPLVAASITHADWRAWDQAYNIKPKSLARLGMQGHWLLDGIDPEGYQIVVHQVPPEPRFILLRGFARRSRRQAATRWQPEESVQQAKT</sequence>
<comment type="caution">
    <text evidence="2">The sequence shown here is derived from an EMBL/GenBank/DDBJ whole genome shotgun (WGS) entry which is preliminary data.</text>
</comment>
<evidence type="ECO:0000313" key="3">
    <source>
        <dbReference type="Proteomes" id="UP001603978"/>
    </source>
</evidence>
<dbReference type="Gene3D" id="1.20.120.520">
    <property type="entry name" value="nmb1532 protein domain like"/>
    <property type="match status" value="1"/>
</dbReference>
<protein>
    <submittedName>
        <fullName evidence="2">Hemerythrin domain-containing protein</fullName>
    </submittedName>
</protein>
<dbReference type="EMBL" id="JBICRM010000038">
    <property type="protein sequence ID" value="MFG1709682.1"/>
    <property type="molecule type" value="Genomic_DNA"/>
</dbReference>
<accession>A0ABW7AQJ6</accession>
<dbReference type="RefSeq" id="WP_393174698.1">
    <property type="nucleotide sequence ID" value="NZ_JBICRM010000038.1"/>
</dbReference>